<dbReference type="GO" id="GO:0016747">
    <property type="term" value="F:acyltransferase activity, transferring groups other than amino-acyl groups"/>
    <property type="evidence" value="ECO:0007669"/>
    <property type="project" value="InterPro"/>
</dbReference>
<proteinExistence type="predicted"/>
<name>A0AAW5EF34_9BACI</name>
<accession>A0AAW5EF34</accession>
<dbReference type="PROSITE" id="PS51186">
    <property type="entry name" value="GNAT"/>
    <property type="match status" value="1"/>
</dbReference>
<keyword evidence="3" id="KW-1185">Reference proteome</keyword>
<evidence type="ECO:0000313" key="3">
    <source>
        <dbReference type="Proteomes" id="UP001431131"/>
    </source>
</evidence>
<evidence type="ECO:0000313" key="2">
    <source>
        <dbReference type="EMBL" id="MCH1627798.1"/>
    </source>
</evidence>
<dbReference type="Gene3D" id="3.40.630.30">
    <property type="match status" value="1"/>
</dbReference>
<protein>
    <submittedName>
        <fullName evidence="2">GNAT family N-acetyltransferase</fullName>
    </submittedName>
</protein>
<dbReference type="CDD" id="cd04301">
    <property type="entry name" value="NAT_SF"/>
    <property type="match status" value="1"/>
</dbReference>
<sequence>MTRRAKNGDAKGLARVHVDSWKTTYTGIVPETYLQDLSYDNREKMWERGIDQGSERSSIFVAENTYGDIIGFASGGPERTKKYGYDGELYAIYLLKEYQGQQIGKQLVQMVANDLVEKGFQSVLVWVLADNPSRKFYESLQAEEVGKKEIEIGGEMFEEIAYGWIEIEALLGKIKR</sequence>
<dbReference type="Pfam" id="PF00583">
    <property type="entry name" value="Acetyltransf_1"/>
    <property type="match status" value="1"/>
</dbReference>
<feature type="domain" description="N-acetyltransferase" evidence="1">
    <location>
        <begin position="1"/>
        <end position="176"/>
    </location>
</feature>
<reference evidence="2" key="1">
    <citation type="submission" date="2022-02" db="EMBL/GenBank/DDBJ databases">
        <title>Fredinandcohnia quinoae sp. nov. isolated from Chenopodium quinoa seeds.</title>
        <authorList>
            <person name="Saati-Santamaria Z."/>
            <person name="Flores-Felix J.D."/>
            <person name="Igual J.M."/>
            <person name="Velazquez E."/>
            <person name="Garcia-Fraile P."/>
            <person name="Martinez-Molina E."/>
        </authorList>
    </citation>
    <scope>NUCLEOTIDE SEQUENCE</scope>
    <source>
        <strain evidence="2">SECRCQ15</strain>
    </source>
</reference>
<dbReference type="Proteomes" id="UP001431131">
    <property type="component" value="Unassembled WGS sequence"/>
</dbReference>
<dbReference type="InterPro" id="IPR016181">
    <property type="entry name" value="Acyl_CoA_acyltransferase"/>
</dbReference>
<evidence type="ECO:0000259" key="1">
    <source>
        <dbReference type="PROSITE" id="PS51186"/>
    </source>
</evidence>
<gene>
    <name evidence="2" type="ORF">MJG50_20900</name>
</gene>
<dbReference type="AlphaFoldDB" id="A0AAW5EF34"/>
<comment type="caution">
    <text evidence="2">The sequence shown here is derived from an EMBL/GenBank/DDBJ whole genome shotgun (WGS) entry which is preliminary data.</text>
</comment>
<dbReference type="SUPFAM" id="SSF55729">
    <property type="entry name" value="Acyl-CoA N-acyltransferases (Nat)"/>
    <property type="match status" value="1"/>
</dbReference>
<dbReference type="InterPro" id="IPR000182">
    <property type="entry name" value="GNAT_dom"/>
</dbReference>
<dbReference type="EMBL" id="JAKTTI010000055">
    <property type="protein sequence ID" value="MCH1627798.1"/>
    <property type="molecule type" value="Genomic_DNA"/>
</dbReference>
<organism evidence="2 3">
    <name type="scientific">Fredinandcohnia quinoae</name>
    <dbReference type="NCBI Taxonomy" id="2918902"/>
    <lineage>
        <taxon>Bacteria</taxon>
        <taxon>Bacillati</taxon>
        <taxon>Bacillota</taxon>
        <taxon>Bacilli</taxon>
        <taxon>Bacillales</taxon>
        <taxon>Bacillaceae</taxon>
        <taxon>Fredinandcohnia</taxon>
    </lineage>
</organism>